<sequence>MAFSIAARLNIRVSTISDFSSAVVTPPVNTACTSNCTWTTPDSYVPGAGSSTIMVQVYYKWPIILDFGGGLSLADLPDRTRLLATVRVFRNEPF</sequence>
<evidence type="ECO:0000313" key="2">
    <source>
        <dbReference type="Proteomes" id="UP001220530"/>
    </source>
</evidence>
<dbReference type="EMBL" id="CP118246">
    <property type="protein sequence ID" value="WDR02244.1"/>
    <property type="molecule type" value="Genomic_DNA"/>
</dbReference>
<proteinExistence type="predicted"/>
<keyword evidence="2" id="KW-1185">Reference proteome</keyword>
<evidence type="ECO:0000313" key="1">
    <source>
        <dbReference type="EMBL" id="WDR02244.1"/>
    </source>
</evidence>
<protein>
    <recommendedName>
        <fullName evidence="3">Porin</fullName>
    </recommendedName>
</protein>
<accession>A0ABY7YMF8</accession>
<evidence type="ECO:0008006" key="3">
    <source>
        <dbReference type="Google" id="ProtNLM"/>
    </source>
</evidence>
<name>A0ABY7YMF8_9HYPH</name>
<dbReference type="Proteomes" id="UP001220530">
    <property type="component" value="Chromosome"/>
</dbReference>
<gene>
    <name evidence="1" type="ORF">PSQ19_16640</name>
</gene>
<reference evidence="1 2" key="1">
    <citation type="submission" date="2023-02" db="EMBL/GenBank/DDBJ databases">
        <title>Devosia algicola sp. nov., isolated from the phycosphere of marine algae.</title>
        <authorList>
            <person name="Kim J.M."/>
            <person name="Lee J.K."/>
            <person name="Choi B.J."/>
            <person name="Bayburt H."/>
            <person name="Jeon C.O."/>
        </authorList>
    </citation>
    <scope>NUCLEOTIDE SEQUENCE [LARGE SCALE GENOMIC DNA]</scope>
    <source>
        <strain evidence="1 2">G20-9</strain>
    </source>
</reference>
<organism evidence="1 2">
    <name type="scientific">Devosia algicola</name>
    <dbReference type="NCBI Taxonomy" id="3026418"/>
    <lineage>
        <taxon>Bacteria</taxon>
        <taxon>Pseudomonadati</taxon>
        <taxon>Pseudomonadota</taxon>
        <taxon>Alphaproteobacteria</taxon>
        <taxon>Hyphomicrobiales</taxon>
        <taxon>Devosiaceae</taxon>
        <taxon>Devosia</taxon>
    </lineage>
</organism>